<keyword evidence="6 14" id="KW-0812">Transmembrane</keyword>
<evidence type="ECO:0000256" key="2">
    <source>
        <dbReference type="ARBA" id="ARBA00009810"/>
    </source>
</evidence>
<keyword evidence="9" id="KW-0406">Ion transport</keyword>
<dbReference type="Gene3D" id="2.170.130.10">
    <property type="entry name" value="TonB-dependent receptor, plug domain"/>
    <property type="match status" value="1"/>
</dbReference>
<keyword evidence="11 14" id="KW-0472">Membrane</keyword>
<dbReference type="GO" id="GO:0038023">
    <property type="term" value="F:signaling receptor activity"/>
    <property type="evidence" value="ECO:0007669"/>
    <property type="project" value="InterPro"/>
</dbReference>
<keyword evidence="12 18" id="KW-0675">Receptor</keyword>
<dbReference type="Gene3D" id="2.40.170.20">
    <property type="entry name" value="TonB-dependent receptor, beta-barrel domain"/>
    <property type="match status" value="1"/>
</dbReference>
<dbReference type="GO" id="GO:0015344">
    <property type="term" value="F:siderophore uptake transmembrane transporter activity"/>
    <property type="evidence" value="ECO:0007669"/>
    <property type="project" value="TreeGrafter"/>
</dbReference>
<name>A0A5J6WXQ9_9GAMM</name>
<keyword evidence="8" id="KW-0408">Iron</keyword>
<protein>
    <submittedName>
        <fullName evidence="18">TonB-dependent receptor</fullName>
    </submittedName>
</protein>
<evidence type="ECO:0000256" key="8">
    <source>
        <dbReference type="ARBA" id="ARBA00023004"/>
    </source>
</evidence>
<evidence type="ECO:0000256" key="13">
    <source>
        <dbReference type="ARBA" id="ARBA00023237"/>
    </source>
</evidence>
<dbReference type="InterPro" id="IPR000531">
    <property type="entry name" value="Beta-barrel_TonB"/>
</dbReference>
<organism evidence="18 19">
    <name type="scientific">Aeromonas simiae</name>
    <dbReference type="NCBI Taxonomy" id="218936"/>
    <lineage>
        <taxon>Bacteria</taxon>
        <taxon>Pseudomonadati</taxon>
        <taxon>Pseudomonadota</taxon>
        <taxon>Gammaproteobacteria</taxon>
        <taxon>Aeromonadales</taxon>
        <taxon>Aeromonadaceae</taxon>
        <taxon>Aeromonas</taxon>
    </lineage>
</organism>
<proteinExistence type="inferred from homology"/>
<evidence type="ECO:0000256" key="3">
    <source>
        <dbReference type="ARBA" id="ARBA00022448"/>
    </source>
</evidence>
<dbReference type="GO" id="GO:0015891">
    <property type="term" value="P:siderophore transport"/>
    <property type="evidence" value="ECO:0007669"/>
    <property type="project" value="InterPro"/>
</dbReference>
<dbReference type="InterPro" id="IPR010105">
    <property type="entry name" value="TonB_sidphr_rcpt"/>
</dbReference>
<keyword evidence="13 14" id="KW-0998">Cell outer membrane</keyword>
<reference evidence="18 19" key="1">
    <citation type="submission" date="2019-05" db="EMBL/GenBank/DDBJ databases">
        <title>OXA-830, a novel chromosomally encoded expanded-spectrum class D beta-lactamase in Aeromonas simiae.</title>
        <authorList>
            <person name="Zhou W."/>
            <person name="Chen Q."/>
        </authorList>
    </citation>
    <scope>NUCLEOTIDE SEQUENCE [LARGE SCALE GENOMIC DNA]</scope>
    <source>
        <strain evidence="18 19">A6</strain>
    </source>
</reference>
<evidence type="ECO:0000256" key="6">
    <source>
        <dbReference type="ARBA" id="ARBA00022692"/>
    </source>
</evidence>
<keyword evidence="4 14" id="KW-1134">Transmembrane beta strand</keyword>
<evidence type="ECO:0000256" key="7">
    <source>
        <dbReference type="ARBA" id="ARBA00022729"/>
    </source>
</evidence>
<dbReference type="InterPro" id="IPR012910">
    <property type="entry name" value="Plug_dom"/>
</dbReference>
<gene>
    <name evidence="18" type="ORF">FE240_04805</name>
</gene>
<keyword evidence="10 15" id="KW-0798">TonB box</keyword>
<feature type="domain" description="TonB-dependent receptor-like beta-barrel" evidence="16">
    <location>
        <begin position="248"/>
        <end position="669"/>
    </location>
</feature>
<dbReference type="NCBIfam" id="TIGR01783">
    <property type="entry name" value="TonB-siderophor"/>
    <property type="match status" value="1"/>
</dbReference>
<evidence type="ECO:0000256" key="5">
    <source>
        <dbReference type="ARBA" id="ARBA00022496"/>
    </source>
</evidence>
<dbReference type="Pfam" id="PF07715">
    <property type="entry name" value="Plug"/>
    <property type="match status" value="1"/>
</dbReference>
<dbReference type="KEGG" id="asim:FE240_04805"/>
<evidence type="ECO:0000256" key="12">
    <source>
        <dbReference type="ARBA" id="ARBA00023170"/>
    </source>
</evidence>
<dbReference type="PROSITE" id="PS52016">
    <property type="entry name" value="TONB_DEPENDENT_REC_3"/>
    <property type="match status" value="1"/>
</dbReference>
<evidence type="ECO:0000313" key="18">
    <source>
        <dbReference type="EMBL" id="QFI54075.1"/>
    </source>
</evidence>
<comment type="similarity">
    <text evidence="2 14 15">Belongs to the TonB-dependent receptor family.</text>
</comment>
<comment type="subcellular location">
    <subcellularLocation>
        <location evidence="1 14">Cell outer membrane</location>
        <topology evidence="1 14">Multi-pass membrane protein</topology>
    </subcellularLocation>
</comment>
<dbReference type="AlphaFoldDB" id="A0A5J6WXQ9"/>
<evidence type="ECO:0000256" key="1">
    <source>
        <dbReference type="ARBA" id="ARBA00004571"/>
    </source>
</evidence>
<dbReference type="Pfam" id="PF00593">
    <property type="entry name" value="TonB_dep_Rec_b-barrel"/>
    <property type="match status" value="1"/>
</dbReference>
<evidence type="ECO:0000256" key="9">
    <source>
        <dbReference type="ARBA" id="ARBA00023065"/>
    </source>
</evidence>
<keyword evidence="5" id="KW-0410">Iron transport</keyword>
<evidence type="ECO:0000256" key="11">
    <source>
        <dbReference type="ARBA" id="ARBA00023136"/>
    </source>
</evidence>
<evidence type="ECO:0000256" key="14">
    <source>
        <dbReference type="PROSITE-ProRule" id="PRU01360"/>
    </source>
</evidence>
<dbReference type="InterPro" id="IPR039426">
    <property type="entry name" value="TonB-dep_rcpt-like"/>
</dbReference>
<evidence type="ECO:0000259" key="16">
    <source>
        <dbReference type="Pfam" id="PF00593"/>
    </source>
</evidence>
<dbReference type="EMBL" id="CP040449">
    <property type="protein sequence ID" value="QFI54075.1"/>
    <property type="molecule type" value="Genomic_DNA"/>
</dbReference>
<accession>A0A5J6WXQ9</accession>
<dbReference type="PANTHER" id="PTHR32552:SF68">
    <property type="entry name" value="FERRICHROME OUTER MEMBRANE TRANSPORTER_PHAGE RECEPTOR"/>
    <property type="match status" value="1"/>
</dbReference>
<evidence type="ECO:0000256" key="15">
    <source>
        <dbReference type="RuleBase" id="RU003357"/>
    </source>
</evidence>
<sequence length="701" mass="78360">MRTKSIFCIAVVGTTPLLGMANESPSVATTASPVADETLTVLGRARTHYRVDESNLATGTDTELARTPQSVQILNQTLIEDQAARQVTDLYRSISGVSQYSYSGVTFRGFRQEEIRYDGLRGDPFAGFAIPQLANIAQVQVLKGPSSALFGSGEPGGLINYVTKQPSAKARRSLKVTGGNQDFLSTQLDMTGPLDEAGEHSYRLGFYQDHENPSRWNSDTRNRIIDLGYGWQMSDATRLTAQYTHIDQTLGGARLRGVPTDDDGNFLADIDWNANEASDHQRLSADVYQLRLGHDFSDTLSGELAGRYYRNEERQAYHEPSALKDSNGDGINDWVDREFRNQSYQHDGLTLAGHLTARLGAHTLLTGADYYRYHQDYLYYRARKKDGVGGLSLTDPQYGSSSASYKQSLAKSSDTTSERYGLFVQDQWELTSRWDVLGGVRLDGYRDRIDDRVSLRRDSDSGSAPSYRLGTTYELSQQLRPYALWSTGYVPQDAGSQASSKGGPFDPQKSNLWEGGVRSYWFDDAINLNLATYRIVKQNVLQTDPNDTDRMVAYGKVLSKGVEVDLMGDIAEHWVMNLSYAYNDTRIKQAYEGMSGAVGQRFANAPHQQFGAWTRYDLPLINSAVSLGMDYVSDQLNQSGQKVKPYSVFDAAWQTQWQAWEVQLNVKNLFDKEYAVSGFIDRTGHFPGEGRRVYLGVTRQF</sequence>
<feature type="domain" description="TonB-dependent receptor plug" evidence="17">
    <location>
        <begin position="65"/>
        <end position="157"/>
    </location>
</feature>
<keyword evidence="3 14" id="KW-0813">Transport</keyword>
<keyword evidence="7" id="KW-0732">Signal</keyword>
<dbReference type="InterPro" id="IPR037066">
    <property type="entry name" value="Plug_dom_sf"/>
</dbReference>
<dbReference type="CDD" id="cd01347">
    <property type="entry name" value="ligand_gated_channel"/>
    <property type="match status" value="1"/>
</dbReference>
<evidence type="ECO:0000256" key="10">
    <source>
        <dbReference type="ARBA" id="ARBA00023077"/>
    </source>
</evidence>
<dbReference type="SUPFAM" id="SSF56935">
    <property type="entry name" value="Porins"/>
    <property type="match status" value="1"/>
</dbReference>
<evidence type="ECO:0000256" key="4">
    <source>
        <dbReference type="ARBA" id="ARBA00022452"/>
    </source>
</evidence>
<evidence type="ECO:0000259" key="17">
    <source>
        <dbReference type="Pfam" id="PF07715"/>
    </source>
</evidence>
<dbReference type="PANTHER" id="PTHR32552">
    <property type="entry name" value="FERRICHROME IRON RECEPTOR-RELATED"/>
    <property type="match status" value="1"/>
</dbReference>
<dbReference type="Proteomes" id="UP000594034">
    <property type="component" value="Chromosome"/>
</dbReference>
<dbReference type="InterPro" id="IPR036942">
    <property type="entry name" value="Beta-barrel_TonB_sf"/>
</dbReference>
<dbReference type="GO" id="GO:0009279">
    <property type="term" value="C:cell outer membrane"/>
    <property type="evidence" value="ECO:0007669"/>
    <property type="project" value="UniProtKB-SubCell"/>
</dbReference>
<keyword evidence="19" id="KW-1185">Reference proteome</keyword>
<evidence type="ECO:0000313" key="19">
    <source>
        <dbReference type="Proteomes" id="UP000594034"/>
    </source>
</evidence>